<dbReference type="PANTHER" id="PTHR43531">
    <property type="entry name" value="PROTEIN ICFG"/>
    <property type="match status" value="1"/>
</dbReference>
<protein>
    <recommendedName>
        <fullName evidence="4">Methyl-accepting transducer domain-containing protein</fullName>
    </recommendedName>
</protein>
<dbReference type="PANTHER" id="PTHR43531:SF14">
    <property type="entry name" value="METHYL-ACCEPTING CHEMOTAXIS PROTEIN I-RELATED"/>
    <property type="match status" value="1"/>
</dbReference>
<evidence type="ECO:0000256" key="1">
    <source>
        <dbReference type="ARBA" id="ARBA00022481"/>
    </source>
</evidence>
<dbReference type="STRING" id="1172565.AU508_07220"/>
<dbReference type="InterPro" id="IPR004089">
    <property type="entry name" value="MCPsignal_dom"/>
</dbReference>
<evidence type="ECO:0000256" key="3">
    <source>
        <dbReference type="PROSITE-ProRule" id="PRU00284"/>
    </source>
</evidence>
<keyword evidence="3" id="KW-0807">Transducer</keyword>
<dbReference type="GO" id="GO:0005886">
    <property type="term" value="C:plasma membrane"/>
    <property type="evidence" value="ECO:0007669"/>
    <property type="project" value="TreeGrafter"/>
</dbReference>
<name>A0A3N0UD06_9GAMM</name>
<dbReference type="SMART" id="SM00283">
    <property type="entry name" value="MA"/>
    <property type="match status" value="1"/>
</dbReference>
<organism evidence="5 6">
    <name type="scientific">Lonsdalea populi</name>
    <dbReference type="NCBI Taxonomy" id="1172565"/>
    <lineage>
        <taxon>Bacteria</taxon>
        <taxon>Pseudomonadati</taxon>
        <taxon>Pseudomonadota</taxon>
        <taxon>Gammaproteobacteria</taxon>
        <taxon>Enterobacterales</taxon>
        <taxon>Pectobacteriaceae</taxon>
        <taxon>Lonsdalea</taxon>
    </lineage>
</organism>
<dbReference type="GO" id="GO:0006935">
    <property type="term" value="P:chemotaxis"/>
    <property type="evidence" value="ECO:0007669"/>
    <property type="project" value="TreeGrafter"/>
</dbReference>
<dbReference type="Proteomes" id="UP000274511">
    <property type="component" value="Unassembled WGS sequence"/>
</dbReference>
<gene>
    <name evidence="5" type="ORF">EC392_08495</name>
</gene>
<dbReference type="Gene3D" id="1.10.287.950">
    <property type="entry name" value="Methyl-accepting chemotaxis protein"/>
    <property type="match status" value="1"/>
</dbReference>
<feature type="domain" description="Methyl-accepting transducer" evidence="4">
    <location>
        <begin position="1"/>
        <end position="160"/>
    </location>
</feature>
<proteinExistence type="inferred from homology"/>
<dbReference type="AlphaFoldDB" id="A0A3N0UD06"/>
<dbReference type="GO" id="GO:0004888">
    <property type="term" value="F:transmembrane signaling receptor activity"/>
    <property type="evidence" value="ECO:0007669"/>
    <property type="project" value="TreeGrafter"/>
</dbReference>
<dbReference type="Pfam" id="PF00015">
    <property type="entry name" value="MCPsignal"/>
    <property type="match status" value="1"/>
</dbReference>
<evidence type="ECO:0000313" key="5">
    <source>
        <dbReference type="EMBL" id="ROH80582.1"/>
    </source>
</evidence>
<reference evidence="5 6" key="1">
    <citation type="submission" date="2018-10" db="EMBL/GenBank/DDBJ databases">
        <title>New species genome.</title>
        <authorList>
            <person name="Li Y."/>
        </authorList>
    </citation>
    <scope>NUCLEOTIDE SEQUENCE [LARGE SCALE GENOMIC DNA]</scope>
    <source>
        <strain evidence="5 6">L6_4B</strain>
    </source>
</reference>
<comment type="similarity">
    <text evidence="2">Belongs to the methyl-accepting chemotaxis (MCP) protein family.</text>
</comment>
<evidence type="ECO:0000256" key="2">
    <source>
        <dbReference type="ARBA" id="ARBA00029447"/>
    </source>
</evidence>
<accession>A0A3N0UD06</accession>
<comment type="caution">
    <text evidence="5">The sequence shown here is derived from an EMBL/GenBank/DDBJ whole genome shotgun (WGS) entry which is preliminary data.</text>
</comment>
<dbReference type="InterPro" id="IPR051310">
    <property type="entry name" value="MCP_chemotaxis"/>
</dbReference>
<dbReference type="SUPFAM" id="SSF58104">
    <property type="entry name" value="Methyl-accepting chemotaxis protein (MCP) signaling domain"/>
    <property type="match status" value="1"/>
</dbReference>
<evidence type="ECO:0000313" key="6">
    <source>
        <dbReference type="Proteomes" id="UP000274511"/>
    </source>
</evidence>
<sequence length="213" mass="22420">MGSNVAKTRAKITDSSGKISDITHVINGIAFQTNILALNAEVEAVRGGEQGRGFAVVASEVRSLAQRSAQAAKEIAELIAESEVNVQVGDKQVQQSSEAMETIITAIAHVSDLIGEINAATDEQTQGITQVGPAVHELDGVTQQNAALVQESSAAVAQLDRQSHDLSKVVDLFQLEDDNGPISAMSIPAVKPITAVKLLPAARADNNDGWEKF</sequence>
<dbReference type="OrthoDB" id="6747374at2"/>
<dbReference type="PROSITE" id="PS50111">
    <property type="entry name" value="CHEMOTAXIS_TRANSDUC_2"/>
    <property type="match status" value="1"/>
</dbReference>
<evidence type="ECO:0000259" key="4">
    <source>
        <dbReference type="PROSITE" id="PS50111"/>
    </source>
</evidence>
<dbReference type="EMBL" id="RJUJ01000007">
    <property type="protein sequence ID" value="ROH80582.1"/>
    <property type="molecule type" value="Genomic_DNA"/>
</dbReference>
<keyword evidence="1" id="KW-0488">Methylation</keyword>
<dbReference type="GO" id="GO:0007165">
    <property type="term" value="P:signal transduction"/>
    <property type="evidence" value="ECO:0007669"/>
    <property type="project" value="UniProtKB-KW"/>
</dbReference>